<evidence type="ECO:0000313" key="3">
    <source>
        <dbReference type="EMBL" id="KAA9381409.1"/>
    </source>
</evidence>
<accession>A0A5J5KBQ8</accession>
<dbReference type="InterPro" id="IPR008775">
    <property type="entry name" value="Phytyl_CoA_dOase-like"/>
</dbReference>
<dbReference type="AlphaFoldDB" id="A0A5J5KBQ8"/>
<protein>
    <submittedName>
        <fullName evidence="3">Phytanoyl-CoA dioxygenase family protein</fullName>
    </submittedName>
</protein>
<dbReference type="Proteomes" id="UP000327011">
    <property type="component" value="Unassembled WGS sequence"/>
</dbReference>
<dbReference type="SUPFAM" id="SSF51197">
    <property type="entry name" value="Clavaminate synthase-like"/>
    <property type="match status" value="1"/>
</dbReference>
<keyword evidence="3" id="KW-0223">Dioxygenase</keyword>
<reference evidence="3 4" key="1">
    <citation type="submission" date="2019-09" db="EMBL/GenBank/DDBJ databases">
        <title>Screening of Novel Bioactive Compounds from Soil-Associated.</title>
        <authorList>
            <person name="Gong X."/>
        </authorList>
    </citation>
    <scope>NUCLEOTIDE SEQUENCE [LARGE SCALE GENOMIC DNA]</scope>
    <source>
        <strain evidence="3 4">Gxj-6</strain>
    </source>
</reference>
<keyword evidence="1" id="KW-0408">Iron</keyword>
<dbReference type="PROSITE" id="PS51471">
    <property type="entry name" value="FE2OG_OXY"/>
    <property type="match status" value="1"/>
</dbReference>
<sequence length="252" mass="28027">MKYGDDFVESFRVQGFVSGIRVRDRQGADAVRECWDALEAAEDLPANGYSTTHSRHLDQRFVWDLACDPKILDPVEALIGENILLFGTRFFCKYGDSGRHRVSWHQDLDSWALTPPVAVTVWYAVDDSTEQNGCMQVIPGSHRAELRRHDTTADNGNILGRGQHLHLTEEEKASAVPVVLNAGEISIHDGALLHASMPNLSNRRRCGLAIRYVPAHVRQHADLAKSPPSKAILVRGCDRVKNFGVNHAPVFS</sequence>
<evidence type="ECO:0000259" key="2">
    <source>
        <dbReference type="PROSITE" id="PS51471"/>
    </source>
</evidence>
<dbReference type="GO" id="GO:0016706">
    <property type="term" value="F:2-oxoglutarate-dependent dioxygenase activity"/>
    <property type="evidence" value="ECO:0007669"/>
    <property type="project" value="UniProtKB-ARBA"/>
</dbReference>
<dbReference type="GO" id="GO:0005506">
    <property type="term" value="F:iron ion binding"/>
    <property type="evidence" value="ECO:0007669"/>
    <property type="project" value="UniProtKB-ARBA"/>
</dbReference>
<dbReference type="EMBL" id="VYTZ01000001">
    <property type="protein sequence ID" value="KAA9381409.1"/>
    <property type="molecule type" value="Genomic_DNA"/>
</dbReference>
<dbReference type="InterPro" id="IPR005123">
    <property type="entry name" value="Oxoglu/Fe-dep_dioxygenase_dom"/>
</dbReference>
<keyword evidence="1" id="KW-0560">Oxidoreductase</keyword>
<comment type="caution">
    <text evidence="3">The sequence shown here is derived from an EMBL/GenBank/DDBJ whole genome shotgun (WGS) entry which is preliminary data.</text>
</comment>
<dbReference type="Pfam" id="PF05721">
    <property type="entry name" value="PhyH"/>
    <property type="match status" value="1"/>
</dbReference>
<dbReference type="PANTHER" id="PTHR20883">
    <property type="entry name" value="PHYTANOYL-COA DIOXYGENASE DOMAIN CONTAINING 1"/>
    <property type="match status" value="1"/>
</dbReference>
<name>A0A5J5KBQ8_9ACTN</name>
<dbReference type="Gene3D" id="2.60.120.620">
    <property type="entry name" value="q2cbj1_9rhob like domain"/>
    <property type="match status" value="1"/>
</dbReference>
<proteinExistence type="inferred from homology"/>
<organism evidence="3 4">
    <name type="scientific">Microbispora cellulosiformans</name>
    <dbReference type="NCBI Taxonomy" id="2614688"/>
    <lineage>
        <taxon>Bacteria</taxon>
        <taxon>Bacillati</taxon>
        <taxon>Actinomycetota</taxon>
        <taxon>Actinomycetes</taxon>
        <taxon>Streptosporangiales</taxon>
        <taxon>Streptosporangiaceae</taxon>
        <taxon>Microbispora</taxon>
    </lineage>
</organism>
<feature type="domain" description="Fe2OG dioxygenase" evidence="2">
    <location>
        <begin position="84"/>
        <end position="214"/>
    </location>
</feature>
<dbReference type="PANTHER" id="PTHR20883:SF48">
    <property type="entry name" value="ECTOINE DIOXYGENASE"/>
    <property type="match status" value="1"/>
</dbReference>
<comment type="similarity">
    <text evidence="1">Belongs to the iron/ascorbate-dependent oxidoreductase family.</text>
</comment>
<keyword evidence="1" id="KW-0479">Metal-binding</keyword>
<evidence type="ECO:0000256" key="1">
    <source>
        <dbReference type="RuleBase" id="RU003682"/>
    </source>
</evidence>
<dbReference type="RefSeq" id="WP_150930063.1">
    <property type="nucleotide sequence ID" value="NZ_VYTZ01000001.1"/>
</dbReference>
<keyword evidence="4" id="KW-1185">Reference proteome</keyword>
<gene>
    <name evidence="3" type="ORF">F5972_00735</name>
</gene>
<evidence type="ECO:0000313" key="4">
    <source>
        <dbReference type="Proteomes" id="UP000327011"/>
    </source>
</evidence>